<evidence type="ECO:0000256" key="15">
    <source>
        <dbReference type="ARBA" id="ARBA00048740"/>
    </source>
</evidence>
<evidence type="ECO:0000256" key="10">
    <source>
        <dbReference type="ARBA" id="ARBA00023015"/>
    </source>
</evidence>
<evidence type="ECO:0000256" key="18">
    <source>
        <dbReference type="ARBA" id="ARBA00049790"/>
    </source>
</evidence>
<proteinExistence type="inferred from homology"/>
<evidence type="ECO:0000256" key="17">
    <source>
        <dbReference type="ARBA" id="ARBA00049075"/>
    </source>
</evidence>
<dbReference type="PANTHER" id="PTHR14741:SF32">
    <property type="entry name" value="TRIMETHYLGUANOSINE SYNTHASE"/>
    <property type="match status" value="1"/>
</dbReference>
<keyword evidence="8" id="KW-0808">Transferase</keyword>
<feature type="compositionally biased region" description="Basic residues" evidence="23">
    <location>
        <begin position="56"/>
        <end position="73"/>
    </location>
</feature>
<feature type="compositionally biased region" description="Basic and acidic residues" evidence="23">
    <location>
        <begin position="77"/>
        <end position="87"/>
    </location>
</feature>
<keyword evidence="5" id="KW-0963">Cytoplasm</keyword>
<dbReference type="EMBL" id="JAAAHY010000539">
    <property type="protein sequence ID" value="KAF9962684.1"/>
    <property type="molecule type" value="Genomic_DNA"/>
</dbReference>
<evidence type="ECO:0000256" key="4">
    <source>
        <dbReference type="ARBA" id="ARBA00018517"/>
    </source>
</evidence>
<protein>
    <recommendedName>
        <fullName evidence="4">Trimethylguanosine synthase</fullName>
    </recommendedName>
    <alternativeName>
        <fullName evidence="18">Cap-specific guanine-N(2) methyltransferase</fullName>
    </alternativeName>
    <alternativeName>
        <fullName evidence="21">Nuclear receptor coactivator 6-interacting protein</fullName>
    </alternativeName>
    <alternativeName>
        <fullName evidence="22">PRIP-interacting protein with methyltransferase motif</fullName>
    </alternativeName>
</protein>
<keyword evidence="9" id="KW-0949">S-adenosyl-L-methionine</keyword>
<comment type="catalytic activity">
    <reaction evidence="14">
        <text>a 5'-end (N(2),N(7)-dimethyl 5'-triphosphoguanosine)-ribonucleoside in snoRNA + S-adenosyl-L-methionine = a 5'-end (N(2),N(2),N(7)-trimethyl 5'-triphosphoguanosine)-ribonucleoside in snoRNA + S-adenosyl-L-homocysteine + H(+)</text>
        <dbReference type="Rhea" id="RHEA:78507"/>
        <dbReference type="Rhea" id="RHEA-COMP:19088"/>
        <dbReference type="Rhea" id="RHEA-COMP:19090"/>
        <dbReference type="ChEBI" id="CHEBI:15378"/>
        <dbReference type="ChEBI" id="CHEBI:57856"/>
        <dbReference type="ChEBI" id="CHEBI:59789"/>
        <dbReference type="ChEBI" id="CHEBI:167623"/>
        <dbReference type="ChEBI" id="CHEBI:172880"/>
    </reaction>
    <physiologicalReaction direction="left-to-right" evidence="14">
        <dbReference type="Rhea" id="RHEA:78508"/>
    </physiologicalReaction>
</comment>
<evidence type="ECO:0000313" key="24">
    <source>
        <dbReference type="EMBL" id="KAF9962684.1"/>
    </source>
</evidence>
<feature type="region of interest" description="Disordered" evidence="23">
    <location>
        <begin position="218"/>
        <end position="280"/>
    </location>
</feature>
<dbReference type="PANTHER" id="PTHR14741">
    <property type="entry name" value="S-ADENOSYLMETHIONINE-DEPENDENT METHYLTRANSFERASE RELATED"/>
    <property type="match status" value="1"/>
</dbReference>
<name>A0A9P6J4L8_MORAP</name>
<evidence type="ECO:0000256" key="7">
    <source>
        <dbReference type="ARBA" id="ARBA00022603"/>
    </source>
</evidence>
<evidence type="ECO:0000256" key="11">
    <source>
        <dbReference type="ARBA" id="ARBA00023163"/>
    </source>
</evidence>
<comment type="function">
    <text evidence="19">Catalyzes the 2 serial methylation steps for the conversion of the 7-monomethylguanosine (m(7)G) caps of snRNAs and snoRNAs to a 2,2,7-trimethylguanosine (m(2,2,7)G) cap structure. The enzyme is specific for guanine, and N7 methylation must precede N2 methylation. Hypermethylation of the m7G cap of U snRNAs leads to their concentration in nuclear foci, their colocalization with coilin and the formation of canonical Cajal bodies (CBs). Plays a role in transcriptional regulation.</text>
</comment>
<comment type="caution">
    <text evidence="24">The sequence shown here is derived from an EMBL/GenBank/DDBJ whole genome shotgun (WGS) entry which is preliminary data.</text>
</comment>
<keyword evidence="6" id="KW-0597">Phosphoprotein</keyword>
<comment type="catalytic activity">
    <reaction evidence="17">
        <text>a 5'-end (N(7)-methyl 5'-triphosphoguanosine)-ribonucleoside in snRNA + S-adenosyl-L-methionine = a 5'-end (N(2),N(7)-dimethyl 5'-triphosphoguanosine)-ribonucleoside in snRNA + S-adenosyl-L-homocysteine + H(+)</text>
        <dbReference type="Rhea" id="RHEA:78471"/>
        <dbReference type="Rhea" id="RHEA-COMP:19085"/>
        <dbReference type="Rhea" id="RHEA-COMP:19087"/>
        <dbReference type="ChEBI" id="CHEBI:15378"/>
        <dbReference type="ChEBI" id="CHEBI:57856"/>
        <dbReference type="ChEBI" id="CHEBI:59789"/>
        <dbReference type="ChEBI" id="CHEBI:156461"/>
        <dbReference type="ChEBI" id="CHEBI:172880"/>
    </reaction>
    <physiologicalReaction direction="left-to-right" evidence="17">
        <dbReference type="Rhea" id="RHEA:78472"/>
    </physiologicalReaction>
</comment>
<evidence type="ECO:0000256" key="9">
    <source>
        <dbReference type="ARBA" id="ARBA00022691"/>
    </source>
</evidence>
<dbReference type="FunFam" id="3.40.50.150:FF:000066">
    <property type="entry name" value="Trimethylguanosine synthase 1"/>
    <property type="match status" value="1"/>
</dbReference>
<keyword evidence="25" id="KW-1185">Reference proteome</keyword>
<evidence type="ECO:0000256" key="1">
    <source>
        <dbReference type="ARBA" id="ARBA00004408"/>
    </source>
</evidence>
<evidence type="ECO:0000256" key="16">
    <source>
        <dbReference type="ARBA" id="ARBA00048763"/>
    </source>
</evidence>
<dbReference type="AlphaFoldDB" id="A0A9P6J4L8"/>
<organism evidence="24 25">
    <name type="scientific">Mortierella alpina</name>
    <name type="common">Oleaginous fungus</name>
    <name type="synonym">Mortierella renispora</name>
    <dbReference type="NCBI Taxonomy" id="64518"/>
    <lineage>
        <taxon>Eukaryota</taxon>
        <taxon>Fungi</taxon>
        <taxon>Fungi incertae sedis</taxon>
        <taxon>Mucoromycota</taxon>
        <taxon>Mortierellomycotina</taxon>
        <taxon>Mortierellomycetes</taxon>
        <taxon>Mortierellales</taxon>
        <taxon>Mortierellaceae</taxon>
        <taxon>Mortierella</taxon>
    </lineage>
</organism>
<evidence type="ECO:0000256" key="23">
    <source>
        <dbReference type="SAM" id="MobiDB-lite"/>
    </source>
</evidence>
<dbReference type="SUPFAM" id="SSF53335">
    <property type="entry name" value="S-adenosyl-L-methionine-dependent methyltransferases"/>
    <property type="match status" value="1"/>
</dbReference>
<dbReference type="Pfam" id="PF09445">
    <property type="entry name" value="Methyltransf_15"/>
    <property type="match status" value="1"/>
</dbReference>
<evidence type="ECO:0000256" key="5">
    <source>
        <dbReference type="ARBA" id="ARBA00022490"/>
    </source>
</evidence>
<comment type="similarity">
    <text evidence="13">Belongs to the methyltransferase superfamily. Trimethylguanosine synthase family.</text>
</comment>
<evidence type="ECO:0000256" key="12">
    <source>
        <dbReference type="ARBA" id="ARBA00023242"/>
    </source>
</evidence>
<evidence type="ECO:0000256" key="14">
    <source>
        <dbReference type="ARBA" id="ARBA00047418"/>
    </source>
</evidence>
<comment type="catalytic activity">
    <reaction evidence="15">
        <text>a 5'-end (N(7)-methyl 5'-triphosphoguanosine)-ribonucleoside in snoRNA + S-adenosyl-L-methionine = a 5'-end (N(2),N(7)-dimethyl 5'-triphosphoguanosine)-ribonucleoside in snoRNA + S-adenosyl-L-homocysteine + H(+)</text>
        <dbReference type="Rhea" id="RHEA:78475"/>
        <dbReference type="Rhea" id="RHEA-COMP:19086"/>
        <dbReference type="Rhea" id="RHEA-COMP:19088"/>
        <dbReference type="ChEBI" id="CHEBI:15378"/>
        <dbReference type="ChEBI" id="CHEBI:57856"/>
        <dbReference type="ChEBI" id="CHEBI:59789"/>
        <dbReference type="ChEBI" id="CHEBI:156461"/>
        <dbReference type="ChEBI" id="CHEBI:172880"/>
    </reaction>
    <physiologicalReaction direction="left-to-right" evidence="15">
        <dbReference type="Rhea" id="RHEA:78476"/>
    </physiologicalReaction>
</comment>
<dbReference type="InterPro" id="IPR019012">
    <property type="entry name" value="RNA_cap_Gua-N2-MeTrfase"/>
</dbReference>
<evidence type="ECO:0000256" key="8">
    <source>
        <dbReference type="ARBA" id="ARBA00022679"/>
    </source>
</evidence>
<sequence length="540" mass="60053">MPKSKVKKRALAEAKAQANRIQSLAPPKQPASVPQKTKKASQPRSKGPTAEELTAKKSRRELRKAERKKRKAGSKQSAKDTRTKENSGDDTSAGRAHASSEDDSDDEPPELIPINKEAVNSNIPNARSEATPSSAAVNSVAESKKSKKAKKARKQEAHALERNRSLTSASEVQASIPASTLDLLVATSATVHEPEPMAEDQEFPLLFKEIQSRTKLDLGTLKPIQSHTPKASSKKKRKQSEEESVQEAYSTAGQPESIGEEDLRETAPQPKRIKLDSRQAYDVQQQSSENALERRVSYTNKNQLPQDMHKYWHQRYRYFSLFDHGIKMDKEGWYSVTPEKIAAHIAARCASDIIIDAFCGVGGNSIQFALTCHRVIAIDIDPVRLECAKNNARVYGVEDRIEFICGDYMTLIPGLKADAVFLSPPWGGPGYLAQDEFDLKNGIPMDGEFLFRETMKITKNIAYFLPRNSNAEQIGRLAGADGICEIEKNVLNHVCKAWTAYFGELAIDTPAEEDEQTEDYEHSEVNAADADKIDYYCEDE</sequence>
<keyword evidence="12" id="KW-0539">Nucleus</keyword>
<feature type="region of interest" description="Disordered" evidence="23">
    <location>
        <begin position="1"/>
        <end position="178"/>
    </location>
</feature>
<evidence type="ECO:0000256" key="19">
    <source>
        <dbReference type="ARBA" id="ARBA00057179"/>
    </source>
</evidence>
<evidence type="ECO:0000313" key="25">
    <source>
        <dbReference type="Proteomes" id="UP000738359"/>
    </source>
</evidence>
<comment type="subunit">
    <text evidence="20">May form homooligomers. Interacts with CREBBP/CBP, EED/WAIT1, EP300/P300, NCOA6/PRIP, PPARBP/PBP and SMN.</text>
</comment>
<keyword evidence="11" id="KW-0804">Transcription</keyword>
<accession>A0A9P6J4L8</accession>
<reference evidence="24" key="1">
    <citation type="journal article" date="2020" name="Fungal Divers.">
        <title>Resolving the Mortierellaceae phylogeny through synthesis of multi-gene phylogenetics and phylogenomics.</title>
        <authorList>
            <person name="Vandepol N."/>
            <person name="Liber J."/>
            <person name="Desiro A."/>
            <person name="Na H."/>
            <person name="Kennedy M."/>
            <person name="Barry K."/>
            <person name="Grigoriev I.V."/>
            <person name="Miller A.N."/>
            <person name="O'Donnell K."/>
            <person name="Stajich J.E."/>
            <person name="Bonito G."/>
        </authorList>
    </citation>
    <scope>NUCLEOTIDE SEQUENCE</scope>
    <source>
        <strain evidence="24">CK1249</strain>
    </source>
</reference>
<dbReference type="GO" id="GO:0005730">
    <property type="term" value="C:nucleolus"/>
    <property type="evidence" value="ECO:0007669"/>
    <property type="project" value="UniProtKB-SubCell"/>
</dbReference>
<feature type="compositionally biased region" description="Polar residues" evidence="23">
    <location>
        <begin position="165"/>
        <end position="178"/>
    </location>
</feature>
<comment type="subcellular location">
    <subcellularLocation>
        <location evidence="2">Cytoplasm</location>
    </subcellularLocation>
    <subcellularLocation>
        <location evidence="1">Nucleus</location>
        <location evidence="1">Cajal body</location>
    </subcellularLocation>
    <subcellularLocation>
        <location evidence="3">Nucleus</location>
        <location evidence="3">Nucleolus</location>
    </subcellularLocation>
</comment>
<gene>
    <name evidence="24" type="primary">TGS1</name>
    <name evidence="24" type="ORF">BGZ70_007971</name>
</gene>
<evidence type="ECO:0000256" key="2">
    <source>
        <dbReference type="ARBA" id="ARBA00004496"/>
    </source>
</evidence>
<evidence type="ECO:0000256" key="13">
    <source>
        <dbReference type="ARBA" id="ARBA00025783"/>
    </source>
</evidence>
<feature type="compositionally biased region" description="Polar residues" evidence="23">
    <location>
        <begin position="118"/>
        <end position="132"/>
    </location>
</feature>
<dbReference type="InterPro" id="IPR029063">
    <property type="entry name" value="SAM-dependent_MTases_sf"/>
</dbReference>
<evidence type="ECO:0000256" key="21">
    <source>
        <dbReference type="ARBA" id="ARBA00079339"/>
    </source>
</evidence>
<dbReference type="GO" id="GO:0015030">
    <property type="term" value="C:Cajal body"/>
    <property type="evidence" value="ECO:0007669"/>
    <property type="project" value="UniProtKB-SubCell"/>
</dbReference>
<dbReference type="Proteomes" id="UP000738359">
    <property type="component" value="Unassembled WGS sequence"/>
</dbReference>
<keyword evidence="10" id="KW-0805">Transcription regulation</keyword>
<evidence type="ECO:0000256" key="3">
    <source>
        <dbReference type="ARBA" id="ARBA00004604"/>
    </source>
</evidence>
<feature type="compositionally biased region" description="Basic and acidic residues" evidence="23">
    <location>
        <begin position="154"/>
        <end position="164"/>
    </location>
</feature>
<dbReference type="GO" id="GO:0005737">
    <property type="term" value="C:cytoplasm"/>
    <property type="evidence" value="ECO:0007669"/>
    <property type="project" value="UniProtKB-SubCell"/>
</dbReference>
<dbReference type="OrthoDB" id="194443at2759"/>
<comment type="catalytic activity">
    <reaction evidence="16">
        <text>a 5'-end (N(2),N(7)-dimethyl 5'-triphosphoguanosine)-ribonucleoside in snRNA + S-adenosyl-L-methionine = a 5'-end (N(2),N(2),N(7)-trimethyl 5'-triphosphoguanosine)-ribonucleoside in snRNA + S-adenosyl-L-homocysteine + H(+)</text>
        <dbReference type="Rhea" id="RHEA:78479"/>
        <dbReference type="Rhea" id="RHEA-COMP:19087"/>
        <dbReference type="Rhea" id="RHEA-COMP:19089"/>
        <dbReference type="ChEBI" id="CHEBI:15378"/>
        <dbReference type="ChEBI" id="CHEBI:57856"/>
        <dbReference type="ChEBI" id="CHEBI:59789"/>
        <dbReference type="ChEBI" id="CHEBI:167623"/>
        <dbReference type="ChEBI" id="CHEBI:172880"/>
    </reaction>
    <physiologicalReaction direction="left-to-right" evidence="16">
        <dbReference type="Rhea" id="RHEA:78480"/>
    </physiologicalReaction>
</comment>
<keyword evidence="7" id="KW-0489">Methyltransferase</keyword>
<dbReference type="CDD" id="cd02440">
    <property type="entry name" value="AdoMet_MTases"/>
    <property type="match status" value="1"/>
</dbReference>
<evidence type="ECO:0000256" key="22">
    <source>
        <dbReference type="ARBA" id="ARBA00081504"/>
    </source>
</evidence>
<dbReference type="Gene3D" id="3.40.50.150">
    <property type="entry name" value="Vaccinia Virus protein VP39"/>
    <property type="match status" value="1"/>
</dbReference>
<evidence type="ECO:0000256" key="20">
    <source>
        <dbReference type="ARBA" id="ARBA00064494"/>
    </source>
</evidence>
<evidence type="ECO:0000256" key="6">
    <source>
        <dbReference type="ARBA" id="ARBA00022553"/>
    </source>
</evidence>
<dbReference type="GO" id="GO:0071164">
    <property type="term" value="F:RNA cap trimethylguanosine synthase activity"/>
    <property type="evidence" value="ECO:0007669"/>
    <property type="project" value="TreeGrafter"/>
</dbReference>